<dbReference type="AlphaFoldDB" id="A0A9P0DQG0"/>
<sequence length="535" mass="61595">MSVDLGYFSLSEQKMSEQEETEENNAENVKEKVILSRPPLPPPLPPTSIFIEKLFTTYWGLSLVFLLVSLATILFILGDECRQCFNQLENPTNKPKTFWAYGKNIDANGYLKEVYAVLDQLGFKQERDNKAKGSNWDLLWAHDYPFRALRADLTHLKPHQKINHFPGSGYITNKVDLATSGVPFVPPAFKLPDQKAALLAYAADRSNLTFVQKNNDHRNIKVKRLDQMDLSKSGTFVQEFIDKPLLIDGHKFDIGIYTIITSIDPLRVYIYNGEALLRFCPKKYHPFDPEDLNKYVVGDDYLPVWRVPVLSEYYNELGFGMRHSLDAYLRSKGEEPQRIWNEIEEAVRSVVLAREPLIVDILKRYKSKSNFFEMMRFDFVVDENLHVHLLEANMSPNLSSAHYPPNRLLYHQVLYNVFGLVGVGERIRKRTDQSMVVSDKHLVTYPEKCASDLCKSGCASSDCQLCKSCLSVETRQYLIAAFKEHLNRGDCKRVFPPIESQEEAANTLKEGYSVENQLHYKWFKGKCLLDKTWCS</sequence>
<dbReference type="EMBL" id="CAKJTU040000002">
    <property type="protein sequence ID" value="CAH1183020.1"/>
    <property type="molecule type" value="Genomic_DNA"/>
</dbReference>
<dbReference type="Gene3D" id="3.30.470.20">
    <property type="entry name" value="ATP-grasp fold, B domain"/>
    <property type="match status" value="1"/>
</dbReference>
<reference evidence="2" key="1">
    <citation type="submission" date="2022-01" db="EMBL/GenBank/DDBJ databases">
        <authorList>
            <person name="King R."/>
        </authorList>
    </citation>
    <scope>NUCLEOTIDE SEQUENCE</scope>
</reference>
<name>A0A9P0DQG0_9CUCU</name>
<dbReference type="Proteomes" id="UP001152799">
    <property type="component" value="Unassembled WGS sequence"/>
</dbReference>
<dbReference type="OrthoDB" id="202825at2759"/>
<evidence type="ECO:0000313" key="3">
    <source>
        <dbReference type="Proteomes" id="UP001152799"/>
    </source>
</evidence>
<comment type="caution">
    <text evidence="2">The sequence shown here is derived from an EMBL/GenBank/DDBJ whole genome shotgun (WGS) entry which is preliminary data.</text>
</comment>
<proteinExistence type="predicted"/>
<dbReference type="SUPFAM" id="SSF56059">
    <property type="entry name" value="Glutathione synthetase ATP-binding domain-like"/>
    <property type="match status" value="1"/>
</dbReference>
<dbReference type="PROSITE" id="PS51221">
    <property type="entry name" value="TTL"/>
    <property type="match status" value="1"/>
</dbReference>
<accession>A0A9P0DQG0</accession>
<evidence type="ECO:0000313" key="2">
    <source>
        <dbReference type="EMBL" id="CAH1183020.1"/>
    </source>
</evidence>
<organism evidence="2 3">
    <name type="scientific">Ceutorhynchus assimilis</name>
    <name type="common">cabbage seed weevil</name>
    <dbReference type="NCBI Taxonomy" id="467358"/>
    <lineage>
        <taxon>Eukaryota</taxon>
        <taxon>Metazoa</taxon>
        <taxon>Ecdysozoa</taxon>
        <taxon>Arthropoda</taxon>
        <taxon>Hexapoda</taxon>
        <taxon>Insecta</taxon>
        <taxon>Pterygota</taxon>
        <taxon>Neoptera</taxon>
        <taxon>Endopterygota</taxon>
        <taxon>Coleoptera</taxon>
        <taxon>Polyphaga</taxon>
        <taxon>Cucujiformia</taxon>
        <taxon>Curculionidae</taxon>
        <taxon>Ceutorhynchinae</taxon>
        <taxon>Ceutorhynchus</taxon>
    </lineage>
</organism>
<dbReference type="Pfam" id="PF03133">
    <property type="entry name" value="TTL"/>
    <property type="match status" value="1"/>
</dbReference>
<dbReference type="InterPro" id="IPR053317">
    <property type="entry name" value="Tubulin_polyglutamylase"/>
</dbReference>
<evidence type="ECO:0000256" key="1">
    <source>
        <dbReference type="SAM" id="Phobius"/>
    </source>
</evidence>
<protein>
    <submittedName>
        <fullName evidence="2">Uncharacterized protein</fullName>
    </submittedName>
</protein>
<keyword evidence="3" id="KW-1185">Reference proteome</keyword>
<feature type="transmembrane region" description="Helical" evidence="1">
    <location>
        <begin position="58"/>
        <end position="78"/>
    </location>
</feature>
<dbReference type="InterPro" id="IPR004344">
    <property type="entry name" value="TTL/TTLL_fam"/>
</dbReference>
<gene>
    <name evidence="2" type="ORF">CEUTPL_LOCUS14517</name>
</gene>
<keyword evidence="1" id="KW-0472">Membrane</keyword>
<keyword evidence="1" id="KW-1133">Transmembrane helix</keyword>
<dbReference type="PANTHER" id="PTHR47113:SF1">
    <property type="entry name" value="LD09343P"/>
    <property type="match status" value="1"/>
</dbReference>
<keyword evidence="1" id="KW-0812">Transmembrane</keyword>
<dbReference type="PANTHER" id="PTHR47113">
    <property type="entry name" value="LD09343P"/>
    <property type="match status" value="1"/>
</dbReference>